<protein>
    <submittedName>
        <fullName evidence="1">Uncharacterized protein</fullName>
    </submittedName>
</protein>
<sequence>MKSAYGVNANINCYALICECCGHVMNFRAENVLAWRHKIIMDKNRESK</sequence>
<proteinExistence type="predicted"/>
<dbReference type="AlphaFoldDB" id="A0A328TK58"/>
<gene>
    <name evidence="1" type="ORF">ACZ87_02189</name>
</gene>
<reference evidence="1" key="1">
    <citation type="submission" date="2018-04" db="EMBL/GenBank/DDBJ databases">
        <title>Genomes of the Obligate Erwinia dacicola and Facultative Enterobacter sp. OLF Endosymbionts of the Olive Fruit fly, Bactrocera oleae.</title>
        <authorList>
            <person name="Estes A.M."/>
            <person name="Hearn D.J."/>
            <person name="Agarwal S."/>
            <person name="Pierson E.A."/>
            <person name="Dunning-Hotopp J.C."/>
        </authorList>
    </citation>
    <scope>NUCLEOTIDE SEQUENCE [LARGE SCALE GENOMIC DNA]</scope>
    <source>
        <strain evidence="1">Oroville</strain>
    </source>
</reference>
<name>A0A328TK58_9GAMM</name>
<dbReference type="EMBL" id="LJAM02000217">
    <property type="protein sequence ID" value="RAP71007.1"/>
    <property type="molecule type" value="Genomic_DNA"/>
</dbReference>
<comment type="caution">
    <text evidence="1">The sequence shown here is derived from an EMBL/GenBank/DDBJ whole genome shotgun (WGS) entry which is preliminary data.</text>
</comment>
<accession>A0A328TK58</accession>
<dbReference type="Proteomes" id="UP000244334">
    <property type="component" value="Unassembled WGS sequence"/>
</dbReference>
<evidence type="ECO:0000313" key="2">
    <source>
        <dbReference type="Proteomes" id="UP000244334"/>
    </source>
</evidence>
<evidence type="ECO:0000313" key="1">
    <source>
        <dbReference type="EMBL" id="RAP71007.1"/>
    </source>
</evidence>
<organism evidence="1 2">
    <name type="scientific">Candidatus Erwinia dacicola</name>
    <dbReference type="NCBI Taxonomy" id="252393"/>
    <lineage>
        <taxon>Bacteria</taxon>
        <taxon>Pseudomonadati</taxon>
        <taxon>Pseudomonadota</taxon>
        <taxon>Gammaproteobacteria</taxon>
        <taxon>Enterobacterales</taxon>
        <taxon>Erwiniaceae</taxon>
        <taxon>Erwinia</taxon>
    </lineage>
</organism>
<keyword evidence="2" id="KW-1185">Reference proteome</keyword>